<dbReference type="CDD" id="cd00377">
    <property type="entry name" value="ICL_PEPM"/>
    <property type="match status" value="1"/>
</dbReference>
<dbReference type="Gene3D" id="3.20.20.60">
    <property type="entry name" value="Phosphoenolpyruvate-binding domains"/>
    <property type="match status" value="2"/>
</dbReference>
<protein>
    <submittedName>
        <fullName evidence="2">Isocitrate lyase/PEP mutase family protein</fullName>
    </submittedName>
</protein>
<dbReference type="PANTHER" id="PTHR42905:SF5">
    <property type="entry name" value="CARBOXYVINYL-CARBOXYPHOSPHONATE PHOSPHORYLMUTASE, CHLOROPLASTIC"/>
    <property type="match status" value="1"/>
</dbReference>
<dbReference type="InterPro" id="IPR039556">
    <property type="entry name" value="ICL/PEPM"/>
</dbReference>
<evidence type="ECO:0000313" key="2">
    <source>
        <dbReference type="EMBL" id="MCM4078664.1"/>
    </source>
</evidence>
<comment type="caution">
    <text evidence="2">The sequence shown here is derived from an EMBL/GenBank/DDBJ whole genome shotgun (WGS) entry which is preliminary data.</text>
</comment>
<keyword evidence="2" id="KW-0456">Lyase</keyword>
<proteinExistence type="predicted"/>
<organism evidence="2 3">
    <name type="scientific">Paractinoplanes hotanensis</name>
    <dbReference type="NCBI Taxonomy" id="2906497"/>
    <lineage>
        <taxon>Bacteria</taxon>
        <taxon>Bacillati</taxon>
        <taxon>Actinomycetota</taxon>
        <taxon>Actinomycetes</taxon>
        <taxon>Micromonosporales</taxon>
        <taxon>Micromonosporaceae</taxon>
        <taxon>Paractinoplanes</taxon>
    </lineage>
</organism>
<sequence>MNAFRELLAAARVTHVPGVHDPLSATLAVHAGHRAVYLSKNAVAAVMMGRPDVDYVPATQIADRAATLAPVLDGVPLMADAGAGFDTAQDAAWTALAYQRAGISALVLTDHDGGHVAAMARQAPDVAVIARTTAYATGGLDTAVERCRAYAKAGADAVLPAGVRTPEELFRLKAALPGVPLVLSRTEAGPAAPTLADADLAALGVRLVLHPLAALLAAVRAASQAYRSIAEDGSADDVERMPWAVFAALSAASTPGSSPRSSSGSPGGGDQPASASLGS</sequence>
<accession>A0ABT0Y004</accession>
<feature type="region of interest" description="Disordered" evidence="1">
    <location>
        <begin position="251"/>
        <end position="279"/>
    </location>
</feature>
<dbReference type="RefSeq" id="WP_251798500.1">
    <property type="nucleotide sequence ID" value="NZ_JAMQOL010000016.1"/>
</dbReference>
<dbReference type="Pfam" id="PF13714">
    <property type="entry name" value="PEP_mutase"/>
    <property type="match status" value="1"/>
</dbReference>
<reference evidence="2 3" key="1">
    <citation type="submission" date="2022-06" db="EMBL/GenBank/DDBJ databases">
        <title>Actinoplanes abujensis sp. nov., isolated from Nigerian arid soil.</title>
        <authorList>
            <person name="Ding P."/>
        </authorList>
    </citation>
    <scope>NUCLEOTIDE SEQUENCE [LARGE SCALE GENOMIC DNA]</scope>
    <source>
        <strain evidence="3">TRM88002</strain>
    </source>
</reference>
<evidence type="ECO:0000256" key="1">
    <source>
        <dbReference type="SAM" id="MobiDB-lite"/>
    </source>
</evidence>
<dbReference type="PANTHER" id="PTHR42905">
    <property type="entry name" value="PHOSPHOENOLPYRUVATE CARBOXYLASE"/>
    <property type="match status" value="1"/>
</dbReference>
<dbReference type="Proteomes" id="UP001523216">
    <property type="component" value="Unassembled WGS sequence"/>
</dbReference>
<gene>
    <name evidence="2" type="ORF">LXN57_13900</name>
</gene>
<name>A0ABT0Y004_9ACTN</name>
<dbReference type="GO" id="GO:0016829">
    <property type="term" value="F:lyase activity"/>
    <property type="evidence" value="ECO:0007669"/>
    <property type="project" value="UniProtKB-KW"/>
</dbReference>
<evidence type="ECO:0000313" key="3">
    <source>
        <dbReference type="Proteomes" id="UP001523216"/>
    </source>
</evidence>
<dbReference type="SUPFAM" id="SSF51621">
    <property type="entry name" value="Phosphoenolpyruvate/pyruvate domain"/>
    <property type="match status" value="1"/>
</dbReference>
<dbReference type="EMBL" id="JAMQOL010000016">
    <property type="protein sequence ID" value="MCM4078664.1"/>
    <property type="molecule type" value="Genomic_DNA"/>
</dbReference>
<keyword evidence="3" id="KW-1185">Reference proteome</keyword>
<dbReference type="InterPro" id="IPR040442">
    <property type="entry name" value="Pyrv_kinase-like_dom_sf"/>
</dbReference>
<feature type="compositionally biased region" description="Low complexity" evidence="1">
    <location>
        <begin position="251"/>
        <end position="264"/>
    </location>
</feature>
<dbReference type="InterPro" id="IPR015813">
    <property type="entry name" value="Pyrv/PenolPyrv_kinase-like_dom"/>
</dbReference>